<accession>U5CZF9</accession>
<dbReference type="GO" id="GO:0071013">
    <property type="term" value="C:catalytic step 2 spliceosome"/>
    <property type="evidence" value="ECO:0007669"/>
    <property type="project" value="InterPro"/>
</dbReference>
<keyword evidence="2" id="KW-1185">Reference proteome</keyword>
<gene>
    <name evidence="1" type="ORF">AMTR_s00067p00032950</name>
</gene>
<dbReference type="PANTHER" id="PTHR43979:SF1">
    <property type="entry name" value="PRE-MRNA-PROCESSING FACTOR 17"/>
    <property type="match status" value="1"/>
</dbReference>
<dbReference type="InterPro" id="IPR032847">
    <property type="entry name" value="PRPF17"/>
</dbReference>
<organism evidence="1 2">
    <name type="scientific">Amborella trichopoda</name>
    <dbReference type="NCBI Taxonomy" id="13333"/>
    <lineage>
        <taxon>Eukaryota</taxon>
        <taxon>Viridiplantae</taxon>
        <taxon>Streptophyta</taxon>
        <taxon>Embryophyta</taxon>
        <taxon>Tracheophyta</taxon>
        <taxon>Spermatophyta</taxon>
        <taxon>Magnoliopsida</taxon>
        <taxon>Amborellales</taxon>
        <taxon>Amborellaceae</taxon>
        <taxon>Amborella</taxon>
    </lineage>
</organism>
<dbReference type="eggNOG" id="KOG0282">
    <property type="taxonomic scope" value="Eukaryota"/>
</dbReference>
<protein>
    <submittedName>
        <fullName evidence="1">Uncharacterized protein</fullName>
    </submittedName>
</protein>
<reference evidence="2" key="1">
    <citation type="journal article" date="2013" name="Science">
        <title>The Amborella genome and the evolution of flowering plants.</title>
        <authorList>
            <consortium name="Amborella Genome Project"/>
        </authorList>
    </citation>
    <scope>NUCLEOTIDE SEQUENCE [LARGE SCALE GENOMIC DNA]</scope>
</reference>
<evidence type="ECO:0000313" key="1">
    <source>
        <dbReference type="EMBL" id="ERN18751.1"/>
    </source>
</evidence>
<proteinExistence type="predicted"/>
<name>U5CZF9_AMBTC</name>
<dbReference type="AlphaFoldDB" id="U5CZF9"/>
<dbReference type="EMBL" id="KI392078">
    <property type="protein sequence ID" value="ERN18751.1"/>
    <property type="molecule type" value="Genomic_DNA"/>
</dbReference>
<dbReference type="HOGENOM" id="CLU_2963918_0_0_1"/>
<dbReference type="GO" id="GO:0000398">
    <property type="term" value="P:mRNA splicing, via spliceosome"/>
    <property type="evidence" value="ECO:0007669"/>
    <property type="project" value="InterPro"/>
</dbReference>
<sequence>MRDKKIVQLDMRSRKTIQEYDQYLGNVNTITFVDNNHRFVISIDDEEFAGSVVQDPCGD</sequence>
<dbReference type="Gramene" id="ERN18751">
    <property type="protein sequence ID" value="ERN18751"/>
    <property type="gene ID" value="AMTR_s00067p00032950"/>
</dbReference>
<dbReference type="PANTHER" id="PTHR43979">
    <property type="entry name" value="PRE-MRNA-PROCESSING FACTOR 17"/>
    <property type="match status" value="1"/>
</dbReference>
<evidence type="ECO:0000313" key="2">
    <source>
        <dbReference type="Proteomes" id="UP000017836"/>
    </source>
</evidence>
<dbReference type="STRING" id="13333.U5CZF9"/>
<dbReference type="Proteomes" id="UP000017836">
    <property type="component" value="Unassembled WGS sequence"/>
</dbReference>